<dbReference type="AlphaFoldDB" id="A0A8I6RT17"/>
<evidence type="ECO:0000313" key="4">
    <source>
        <dbReference type="EnsemblMetazoa" id="XP_014250877.1"/>
    </source>
</evidence>
<dbReference type="GeneID" id="106667437"/>
<dbReference type="EnsemblMetazoa" id="XM_014395391.2">
    <property type="protein sequence ID" value="XP_014250877.1"/>
    <property type="gene ID" value="LOC106667437"/>
</dbReference>
<keyword evidence="2" id="KW-0689">Ribosomal protein</keyword>
<dbReference type="CTD" id="28998"/>
<dbReference type="PANTHER" id="PTHR11545:SF2">
    <property type="entry name" value="LARGE RIBOSOMAL SUBUNIT PROTEIN UL13M"/>
    <property type="match status" value="1"/>
</dbReference>
<evidence type="ECO:0008006" key="6">
    <source>
        <dbReference type="Google" id="ProtNLM"/>
    </source>
</evidence>
<evidence type="ECO:0000256" key="2">
    <source>
        <dbReference type="ARBA" id="ARBA00022980"/>
    </source>
</evidence>
<dbReference type="OrthoDB" id="274622at2759"/>
<dbReference type="InterPro" id="IPR036899">
    <property type="entry name" value="Ribosomal_uL13_sf"/>
</dbReference>
<keyword evidence="3" id="KW-0687">Ribonucleoprotein</keyword>
<dbReference type="GO" id="GO:0003729">
    <property type="term" value="F:mRNA binding"/>
    <property type="evidence" value="ECO:0007669"/>
    <property type="project" value="TreeGrafter"/>
</dbReference>
<dbReference type="GO" id="GO:0017148">
    <property type="term" value="P:negative regulation of translation"/>
    <property type="evidence" value="ECO:0007669"/>
    <property type="project" value="TreeGrafter"/>
</dbReference>
<evidence type="ECO:0000256" key="3">
    <source>
        <dbReference type="ARBA" id="ARBA00023274"/>
    </source>
</evidence>
<reference evidence="4" key="1">
    <citation type="submission" date="2022-01" db="UniProtKB">
        <authorList>
            <consortium name="EnsemblMetazoa"/>
        </authorList>
    </citation>
    <scope>IDENTIFICATION</scope>
</reference>
<keyword evidence="5" id="KW-1185">Reference proteome</keyword>
<organism evidence="4 5">
    <name type="scientific">Cimex lectularius</name>
    <name type="common">Bed bug</name>
    <name type="synonym">Acanthia lectularia</name>
    <dbReference type="NCBI Taxonomy" id="79782"/>
    <lineage>
        <taxon>Eukaryota</taxon>
        <taxon>Metazoa</taxon>
        <taxon>Ecdysozoa</taxon>
        <taxon>Arthropoda</taxon>
        <taxon>Hexapoda</taxon>
        <taxon>Insecta</taxon>
        <taxon>Pterygota</taxon>
        <taxon>Neoptera</taxon>
        <taxon>Paraneoptera</taxon>
        <taxon>Hemiptera</taxon>
        <taxon>Heteroptera</taxon>
        <taxon>Panheteroptera</taxon>
        <taxon>Cimicomorpha</taxon>
        <taxon>Cimicidae</taxon>
        <taxon>Cimex</taxon>
    </lineage>
</organism>
<dbReference type="GO" id="GO:0005762">
    <property type="term" value="C:mitochondrial large ribosomal subunit"/>
    <property type="evidence" value="ECO:0007669"/>
    <property type="project" value="TreeGrafter"/>
</dbReference>
<dbReference type="RefSeq" id="XP_014250878.1">
    <property type="nucleotide sequence ID" value="XM_014395392.2"/>
</dbReference>
<name>A0A8I6RT17_CIMLE</name>
<dbReference type="RefSeq" id="XP_014250877.1">
    <property type="nucleotide sequence ID" value="XM_014395391.2"/>
</dbReference>
<dbReference type="GO" id="GO:0006412">
    <property type="term" value="P:translation"/>
    <property type="evidence" value="ECO:0007669"/>
    <property type="project" value="InterPro"/>
</dbReference>
<dbReference type="OMA" id="HKPIYTP"/>
<proteinExistence type="inferred from homology"/>
<dbReference type="CDD" id="cd00392">
    <property type="entry name" value="Ribosomal_L13"/>
    <property type="match status" value="1"/>
</dbReference>
<evidence type="ECO:0000313" key="5">
    <source>
        <dbReference type="Proteomes" id="UP000494040"/>
    </source>
</evidence>
<evidence type="ECO:0000256" key="1">
    <source>
        <dbReference type="ARBA" id="ARBA00006227"/>
    </source>
</evidence>
<dbReference type="InterPro" id="IPR005822">
    <property type="entry name" value="Ribosomal_uL13"/>
</dbReference>
<dbReference type="SUPFAM" id="SSF52161">
    <property type="entry name" value="Ribosomal protein L13"/>
    <property type="match status" value="1"/>
</dbReference>
<dbReference type="Gene3D" id="3.90.1180.10">
    <property type="entry name" value="Ribosomal protein L13"/>
    <property type="match status" value="1"/>
</dbReference>
<dbReference type="HAMAP" id="MF_01366">
    <property type="entry name" value="Ribosomal_uL13"/>
    <property type="match status" value="1"/>
</dbReference>
<dbReference type="Proteomes" id="UP000494040">
    <property type="component" value="Unassembled WGS sequence"/>
</dbReference>
<dbReference type="PANTHER" id="PTHR11545">
    <property type="entry name" value="RIBOSOMAL PROTEIN L13"/>
    <property type="match status" value="1"/>
</dbReference>
<dbReference type="GO" id="GO:0003735">
    <property type="term" value="F:structural constituent of ribosome"/>
    <property type="evidence" value="ECO:0007669"/>
    <property type="project" value="InterPro"/>
</dbReference>
<sequence>MSTLQRVTQWNAFTRVWHLFDAKWQNPFDSAKIITKYLKGTYKPFYHPLNRCGDMVVVINSKDVALPGDEWRKRVYFHHTGYPGGATWTLAWELHEKDPTMVIYKAVYRSMKGNLQRRYTMKQLLIYPDDKVPEDIMGNITNQIRGLRPVPKTLPSYGESAKDFPRIWTPPKDYMPK</sequence>
<dbReference type="EnsemblMetazoa" id="XM_014395392.2">
    <property type="protein sequence ID" value="XP_014250878.1"/>
    <property type="gene ID" value="LOC106667437"/>
</dbReference>
<comment type="similarity">
    <text evidence="1">Belongs to the universal ribosomal protein uL13 family.</text>
</comment>
<accession>A0A8I6RT17</accession>
<protein>
    <recommendedName>
        <fullName evidence="6">39S ribosomal protein L13, mitochondrial</fullName>
    </recommendedName>
</protein>
<dbReference type="Pfam" id="PF00572">
    <property type="entry name" value="Ribosomal_L13"/>
    <property type="match status" value="1"/>
</dbReference>
<dbReference type="FunFam" id="3.90.1180.10:FF:000005">
    <property type="entry name" value="39S ribosomal protein L13, mitochondrial"/>
    <property type="match status" value="1"/>
</dbReference>
<dbReference type="KEGG" id="clec:106667437"/>